<dbReference type="OrthoDB" id="2862635at2759"/>
<proteinExistence type="predicted"/>
<feature type="chain" id="PRO_5040308498" evidence="2">
    <location>
        <begin position="18"/>
        <end position="261"/>
    </location>
</feature>
<dbReference type="Gene3D" id="2.60.120.700">
    <property type="entry name" value="Peptidase G1"/>
    <property type="match status" value="1"/>
</dbReference>
<dbReference type="PANTHER" id="PTHR37536:SF1">
    <property type="entry name" value="ASPERGILLOPEPSIN, PUTAITVE (AFU_ORTHOLOGUE AFUA_7G01200)"/>
    <property type="match status" value="1"/>
</dbReference>
<evidence type="ECO:0000313" key="4">
    <source>
        <dbReference type="Proteomes" id="UP000703269"/>
    </source>
</evidence>
<keyword evidence="4" id="KW-1185">Reference proteome</keyword>
<evidence type="ECO:0000256" key="1">
    <source>
        <dbReference type="PIRSR" id="PIRSR600250-50"/>
    </source>
</evidence>
<comment type="caution">
    <text evidence="3">The sequence shown here is derived from an EMBL/GenBank/DDBJ whole genome shotgun (WGS) entry which is preliminary data.</text>
</comment>
<dbReference type="CDD" id="cd13426">
    <property type="entry name" value="Peptidase_G1"/>
    <property type="match status" value="1"/>
</dbReference>
<feature type="signal peptide" evidence="2">
    <location>
        <begin position="1"/>
        <end position="17"/>
    </location>
</feature>
<dbReference type="Proteomes" id="UP000703269">
    <property type="component" value="Unassembled WGS sequence"/>
</dbReference>
<dbReference type="SUPFAM" id="SSF49899">
    <property type="entry name" value="Concanavalin A-like lectins/glucanases"/>
    <property type="match status" value="1"/>
</dbReference>
<protein>
    <submittedName>
        <fullName evidence="3">Peptidase A4 family-domain-containing protein</fullName>
    </submittedName>
</protein>
<evidence type="ECO:0000256" key="2">
    <source>
        <dbReference type="SAM" id="SignalP"/>
    </source>
</evidence>
<keyword evidence="2" id="KW-0732">Signal</keyword>
<dbReference type="AlphaFoldDB" id="A0A9P3GQ50"/>
<sequence length="261" mass="27539">MLLLAFVAPLVIITALALPSSKERLDARVARRLGGAHVSRPRASAVSNGADASYSTNWAGAVLNSPADTYKSVTATFKLPTPKEPHDAYGPHSASAWVGLDGDSCVNAILQTGVDFHVDDGSIAYDAWYEWYPAASDDFSGIDLAAGDDVSVTVIAFSPTSGSATITNERTRQTVSMNIMSDAALCGQDAEWIVEDYEVEYGLAPFADFGQVVFTGATAQTNNGIVGPENANILILVQDDGQVLTEVETSDDSVTVTYVGH</sequence>
<accession>A0A9P3GQ50</accession>
<name>A0A9P3GQ50_9APHY</name>
<reference evidence="3 4" key="1">
    <citation type="submission" date="2021-08" db="EMBL/GenBank/DDBJ databases">
        <title>Draft Genome Sequence of Phanerochaete sordida strain YK-624.</title>
        <authorList>
            <person name="Mori T."/>
            <person name="Dohra H."/>
            <person name="Suzuki T."/>
            <person name="Kawagishi H."/>
            <person name="Hirai H."/>
        </authorList>
    </citation>
    <scope>NUCLEOTIDE SEQUENCE [LARGE SCALE GENOMIC DNA]</scope>
    <source>
        <strain evidence="3 4">YK-624</strain>
    </source>
</reference>
<dbReference type="InterPro" id="IPR000250">
    <property type="entry name" value="Peptidase_G1"/>
</dbReference>
<dbReference type="GO" id="GO:0070007">
    <property type="term" value="F:glutamic-type endopeptidase activity"/>
    <property type="evidence" value="ECO:0007669"/>
    <property type="project" value="InterPro"/>
</dbReference>
<dbReference type="InterPro" id="IPR013320">
    <property type="entry name" value="ConA-like_dom_sf"/>
</dbReference>
<gene>
    <name evidence="3" type="ORF">PsYK624_150580</name>
</gene>
<dbReference type="GO" id="GO:0006508">
    <property type="term" value="P:proteolysis"/>
    <property type="evidence" value="ECO:0007669"/>
    <property type="project" value="InterPro"/>
</dbReference>
<evidence type="ECO:0000313" key="3">
    <source>
        <dbReference type="EMBL" id="GJE98821.1"/>
    </source>
</evidence>
<dbReference type="PRINTS" id="PR00977">
    <property type="entry name" value="SCYTLDPTASE"/>
</dbReference>
<feature type="active site" description="Proton acceptor" evidence="1">
    <location>
        <position position="195"/>
    </location>
</feature>
<dbReference type="InterPro" id="IPR038656">
    <property type="entry name" value="Peptidase_G1_sf"/>
</dbReference>
<dbReference type="EMBL" id="BPQB01000095">
    <property type="protein sequence ID" value="GJE98821.1"/>
    <property type="molecule type" value="Genomic_DNA"/>
</dbReference>
<organism evidence="3 4">
    <name type="scientific">Phanerochaete sordida</name>
    <dbReference type="NCBI Taxonomy" id="48140"/>
    <lineage>
        <taxon>Eukaryota</taxon>
        <taxon>Fungi</taxon>
        <taxon>Dikarya</taxon>
        <taxon>Basidiomycota</taxon>
        <taxon>Agaricomycotina</taxon>
        <taxon>Agaricomycetes</taxon>
        <taxon>Polyporales</taxon>
        <taxon>Phanerochaetaceae</taxon>
        <taxon>Phanerochaete</taxon>
    </lineage>
</organism>
<dbReference type="Pfam" id="PF01828">
    <property type="entry name" value="Peptidase_A4"/>
    <property type="match status" value="1"/>
</dbReference>
<dbReference type="PANTHER" id="PTHR37536">
    <property type="entry name" value="PUTATIVE (AFU_ORTHOLOGUE AFUA_3G02970)-RELATED"/>
    <property type="match status" value="1"/>
</dbReference>